<protein>
    <recommendedName>
        <fullName evidence="4">Osmotically-inducible lipoprotein OsmE</fullName>
    </recommendedName>
</protein>
<dbReference type="PROSITE" id="PS51257">
    <property type="entry name" value="PROKAR_LIPOPROTEIN"/>
    <property type="match status" value="1"/>
</dbReference>
<evidence type="ECO:0008006" key="4">
    <source>
        <dbReference type="Google" id="ProtNLM"/>
    </source>
</evidence>
<dbReference type="AlphaFoldDB" id="A0A102L2G7"/>
<dbReference type="InterPro" id="IPR037873">
    <property type="entry name" value="BamE-like"/>
</dbReference>
<evidence type="ECO:0000256" key="1">
    <source>
        <dbReference type="ARBA" id="ARBA00022729"/>
    </source>
</evidence>
<gene>
    <name evidence="2" type="ORF">WI38_23350</name>
</gene>
<sequence>MRSIPMFRPAAALSLAAGCLMISGCAWFEALLPFSYSRLPVPRAASARGATRADVIRAGGNPRSVWMVRNGSGVCYNYRLDHGDQYRSYFVVFDEAGVVTRHGFETCMDADRKGLLQTKKVSAR</sequence>
<comment type="caution">
    <text evidence="2">The sequence shown here is derived from an EMBL/GenBank/DDBJ whole genome shotgun (WGS) entry which is preliminary data.</text>
</comment>
<dbReference type="Gene3D" id="3.30.1450.10">
    <property type="match status" value="1"/>
</dbReference>
<dbReference type="RefSeq" id="WP_059635750.1">
    <property type="nucleotide sequence ID" value="NZ_LOTK01000087.1"/>
</dbReference>
<reference evidence="2 3" key="1">
    <citation type="submission" date="2015-11" db="EMBL/GenBank/DDBJ databases">
        <title>Expanding the genomic diversity of Burkholderia species for the development of highly accurate diagnostics.</title>
        <authorList>
            <person name="Sahl J."/>
            <person name="Keim P."/>
            <person name="Wagner D."/>
        </authorList>
    </citation>
    <scope>NUCLEOTIDE SEQUENCE [LARGE SCALE GENOMIC DNA]</scope>
    <source>
        <strain evidence="2 3">RF32-BP4</strain>
    </source>
</reference>
<keyword evidence="1" id="KW-0732">Signal</keyword>
<dbReference type="Proteomes" id="UP000065521">
    <property type="component" value="Unassembled WGS sequence"/>
</dbReference>
<dbReference type="EMBL" id="LOTN01000051">
    <property type="protein sequence ID" value="KUZ85852.1"/>
    <property type="molecule type" value="Genomic_DNA"/>
</dbReference>
<accession>A0A102L2G7</accession>
<organism evidence="2 3">
    <name type="scientific">Burkholderia ubonensis</name>
    <dbReference type="NCBI Taxonomy" id="101571"/>
    <lineage>
        <taxon>Bacteria</taxon>
        <taxon>Pseudomonadati</taxon>
        <taxon>Pseudomonadota</taxon>
        <taxon>Betaproteobacteria</taxon>
        <taxon>Burkholderiales</taxon>
        <taxon>Burkholderiaceae</taxon>
        <taxon>Burkholderia</taxon>
        <taxon>Burkholderia cepacia complex</taxon>
    </lineage>
</organism>
<name>A0A102L2G7_9BURK</name>
<evidence type="ECO:0000313" key="3">
    <source>
        <dbReference type="Proteomes" id="UP000065521"/>
    </source>
</evidence>
<evidence type="ECO:0000313" key="2">
    <source>
        <dbReference type="EMBL" id="KUZ85852.1"/>
    </source>
</evidence>
<proteinExistence type="predicted"/>